<keyword evidence="8" id="KW-1133">Transmembrane helix</keyword>
<dbReference type="PRINTS" id="PR00465">
    <property type="entry name" value="EP450IV"/>
</dbReference>
<keyword evidence="5 13" id="KW-0349">Heme</keyword>
<dbReference type="InterPro" id="IPR036396">
    <property type="entry name" value="Cyt_P450_sf"/>
</dbReference>
<evidence type="ECO:0000256" key="14">
    <source>
        <dbReference type="SAM" id="SignalP"/>
    </source>
</evidence>
<name>A0A8H6WHD0_MYCCL</name>
<dbReference type="Proteomes" id="UP000613580">
    <property type="component" value="Unassembled WGS sequence"/>
</dbReference>
<evidence type="ECO:0000256" key="11">
    <source>
        <dbReference type="ARBA" id="ARBA00023033"/>
    </source>
</evidence>
<evidence type="ECO:0000256" key="8">
    <source>
        <dbReference type="ARBA" id="ARBA00022989"/>
    </source>
</evidence>
<evidence type="ECO:0000256" key="1">
    <source>
        <dbReference type="ARBA" id="ARBA00001971"/>
    </source>
</evidence>
<keyword evidence="7 13" id="KW-0479">Metal-binding</keyword>
<keyword evidence="10 13" id="KW-0408">Iron</keyword>
<keyword evidence="14" id="KW-0732">Signal</keyword>
<dbReference type="GO" id="GO:0005506">
    <property type="term" value="F:iron ion binding"/>
    <property type="evidence" value="ECO:0007669"/>
    <property type="project" value="InterPro"/>
</dbReference>
<gene>
    <name evidence="15" type="ORF">HMN09_00380600</name>
</gene>
<evidence type="ECO:0000256" key="10">
    <source>
        <dbReference type="ARBA" id="ARBA00023004"/>
    </source>
</evidence>
<dbReference type="OrthoDB" id="1470350at2759"/>
<protein>
    <recommendedName>
        <fullName evidence="17">Cytochrome P450</fullName>
    </recommendedName>
</protein>
<dbReference type="InterPro" id="IPR050121">
    <property type="entry name" value="Cytochrome_P450_monoxygenase"/>
</dbReference>
<dbReference type="InterPro" id="IPR001128">
    <property type="entry name" value="Cyt_P450"/>
</dbReference>
<sequence>MDPTLFAVVFLVLLALYVRRAARRDDVARLRGPKSPSFTFGNLLQLQDADPYGKHEFTWLEEFGSVYKIKACFGKTRLVISDPEAMRFVLNSPDVGWASTQKKVAKILFGLDSAFLARGDRHSYLRRVMNPWFSPRSIREMSPMMKDGAQKARSQTFLVNHWDSNGFVGQMVDVVPTLHSAALDILGEALLETEIGGLEGKGELSKIQNQLIDIFSDAGKVGKLAEAFVPSIPDLLLNLVLMLPLPGLDVLQKYMRLTTEMSESLLARKMLAGEDRDASFVGRLASATDIRNEGIPDHIRTVLMAGDRTTGDTLSWTVYQIAAMPEFQRALRKEVHDAHVSQAAAELNTDIDYDKLPLLNALINEVLRFYPALPLPERITLADCVIPLSAPVLSNMGEMISELRVRAGQEVYLAIGSYHRMKSIWGDDADEFRPERWLREEDDNDEKSRKLKVPGVGGPRGSLLSFLSGPGVCIGYRFALLLLQVLVSTLIRNFTFALPDGGDNVRPRCMITTVPWIEDEDGKGGRQGVEVVVGRVEDGV</sequence>
<reference evidence="15" key="1">
    <citation type="submission" date="2020-05" db="EMBL/GenBank/DDBJ databases">
        <title>Mycena genomes resolve the evolution of fungal bioluminescence.</title>
        <authorList>
            <person name="Tsai I.J."/>
        </authorList>
    </citation>
    <scope>NUCLEOTIDE SEQUENCE</scope>
    <source>
        <strain evidence="15">110903Hualien_Pintung</strain>
    </source>
</reference>
<proteinExistence type="inferred from homology"/>
<dbReference type="GO" id="GO:0016020">
    <property type="term" value="C:membrane"/>
    <property type="evidence" value="ECO:0007669"/>
    <property type="project" value="UniProtKB-SubCell"/>
</dbReference>
<dbReference type="PANTHER" id="PTHR24305">
    <property type="entry name" value="CYTOCHROME P450"/>
    <property type="match status" value="1"/>
</dbReference>
<evidence type="ECO:0000256" key="4">
    <source>
        <dbReference type="ARBA" id="ARBA00010617"/>
    </source>
</evidence>
<dbReference type="InterPro" id="IPR002403">
    <property type="entry name" value="Cyt_P450_E_grp-IV"/>
</dbReference>
<comment type="pathway">
    <text evidence="3">Secondary metabolite biosynthesis; terpenoid biosynthesis.</text>
</comment>
<evidence type="ECO:0000256" key="9">
    <source>
        <dbReference type="ARBA" id="ARBA00023002"/>
    </source>
</evidence>
<feature type="chain" id="PRO_5034473482" description="Cytochrome P450" evidence="14">
    <location>
        <begin position="23"/>
        <end position="540"/>
    </location>
</feature>
<keyword evidence="6" id="KW-0812">Transmembrane</keyword>
<evidence type="ECO:0000256" key="12">
    <source>
        <dbReference type="ARBA" id="ARBA00023136"/>
    </source>
</evidence>
<dbReference type="GO" id="GO:0004497">
    <property type="term" value="F:monooxygenase activity"/>
    <property type="evidence" value="ECO:0007669"/>
    <property type="project" value="UniProtKB-KW"/>
</dbReference>
<dbReference type="EMBL" id="JACAZE010000004">
    <property type="protein sequence ID" value="KAF7318689.1"/>
    <property type="molecule type" value="Genomic_DNA"/>
</dbReference>
<feature type="signal peptide" evidence="14">
    <location>
        <begin position="1"/>
        <end position="22"/>
    </location>
</feature>
<evidence type="ECO:0000256" key="5">
    <source>
        <dbReference type="ARBA" id="ARBA00022617"/>
    </source>
</evidence>
<dbReference type="PRINTS" id="PR00385">
    <property type="entry name" value="P450"/>
</dbReference>
<dbReference type="GO" id="GO:0020037">
    <property type="term" value="F:heme binding"/>
    <property type="evidence" value="ECO:0007669"/>
    <property type="project" value="InterPro"/>
</dbReference>
<dbReference type="AlphaFoldDB" id="A0A8H6WHD0"/>
<evidence type="ECO:0000313" key="15">
    <source>
        <dbReference type="EMBL" id="KAF7318689.1"/>
    </source>
</evidence>
<dbReference type="GO" id="GO:0016705">
    <property type="term" value="F:oxidoreductase activity, acting on paired donors, with incorporation or reduction of molecular oxygen"/>
    <property type="evidence" value="ECO:0007669"/>
    <property type="project" value="InterPro"/>
</dbReference>
<evidence type="ECO:0000256" key="13">
    <source>
        <dbReference type="PIRSR" id="PIRSR602403-1"/>
    </source>
</evidence>
<keyword evidence="16" id="KW-1185">Reference proteome</keyword>
<dbReference type="PANTHER" id="PTHR24305:SF166">
    <property type="entry name" value="CYTOCHROME P450 12A4, MITOCHONDRIAL-RELATED"/>
    <property type="match status" value="1"/>
</dbReference>
<evidence type="ECO:0000256" key="7">
    <source>
        <dbReference type="ARBA" id="ARBA00022723"/>
    </source>
</evidence>
<comment type="cofactor">
    <cofactor evidence="1 13">
        <name>heme</name>
        <dbReference type="ChEBI" id="CHEBI:30413"/>
    </cofactor>
</comment>
<dbReference type="Gene3D" id="1.10.630.10">
    <property type="entry name" value="Cytochrome P450"/>
    <property type="match status" value="1"/>
</dbReference>
<evidence type="ECO:0000256" key="2">
    <source>
        <dbReference type="ARBA" id="ARBA00004370"/>
    </source>
</evidence>
<keyword evidence="9" id="KW-0560">Oxidoreductase</keyword>
<feature type="binding site" description="axial binding residue" evidence="13">
    <location>
        <position position="473"/>
    </location>
    <ligand>
        <name>heme</name>
        <dbReference type="ChEBI" id="CHEBI:30413"/>
    </ligand>
    <ligandPart>
        <name>Fe</name>
        <dbReference type="ChEBI" id="CHEBI:18248"/>
    </ligandPart>
</feature>
<comment type="similarity">
    <text evidence="4">Belongs to the cytochrome P450 family.</text>
</comment>
<organism evidence="15 16">
    <name type="scientific">Mycena chlorophos</name>
    <name type="common">Agaric fungus</name>
    <name type="synonym">Agaricus chlorophos</name>
    <dbReference type="NCBI Taxonomy" id="658473"/>
    <lineage>
        <taxon>Eukaryota</taxon>
        <taxon>Fungi</taxon>
        <taxon>Dikarya</taxon>
        <taxon>Basidiomycota</taxon>
        <taxon>Agaricomycotina</taxon>
        <taxon>Agaricomycetes</taxon>
        <taxon>Agaricomycetidae</taxon>
        <taxon>Agaricales</taxon>
        <taxon>Marasmiineae</taxon>
        <taxon>Mycenaceae</taxon>
        <taxon>Mycena</taxon>
    </lineage>
</organism>
<dbReference type="SUPFAM" id="SSF48264">
    <property type="entry name" value="Cytochrome P450"/>
    <property type="match status" value="1"/>
</dbReference>
<keyword evidence="11" id="KW-0503">Monooxygenase</keyword>
<dbReference type="Pfam" id="PF00067">
    <property type="entry name" value="p450"/>
    <property type="match status" value="1"/>
</dbReference>
<comment type="caution">
    <text evidence="15">The sequence shown here is derived from an EMBL/GenBank/DDBJ whole genome shotgun (WGS) entry which is preliminary data.</text>
</comment>
<comment type="subcellular location">
    <subcellularLocation>
        <location evidence="2">Membrane</location>
    </subcellularLocation>
</comment>
<keyword evidence="12" id="KW-0472">Membrane</keyword>
<evidence type="ECO:0000313" key="16">
    <source>
        <dbReference type="Proteomes" id="UP000613580"/>
    </source>
</evidence>
<evidence type="ECO:0008006" key="17">
    <source>
        <dbReference type="Google" id="ProtNLM"/>
    </source>
</evidence>
<evidence type="ECO:0000256" key="3">
    <source>
        <dbReference type="ARBA" id="ARBA00004721"/>
    </source>
</evidence>
<accession>A0A8H6WHD0</accession>
<evidence type="ECO:0000256" key="6">
    <source>
        <dbReference type="ARBA" id="ARBA00022692"/>
    </source>
</evidence>